<keyword evidence="10 15" id="KW-0798">TonB box</keyword>
<dbReference type="GO" id="GO:0009279">
    <property type="term" value="C:cell outer membrane"/>
    <property type="evidence" value="ECO:0007669"/>
    <property type="project" value="UniProtKB-SubCell"/>
</dbReference>
<evidence type="ECO:0000259" key="17">
    <source>
        <dbReference type="Pfam" id="PF00593"/>
    </source>
</evidence>
<evidence type="ECO:0000313" key="20">
    <source>
        <dbReference type="Proteomes" id="UP000009309"/>
    </source>
</evidence>
<evidence type="ECO:0000256" key="15">
    <source>
        <dbReference type="RuleBase" id="RU003357"/>
    </source>
</evidence>
<dbReference type="OrthoDB" id="9758472at2"/>
<evidence type="ECO:0000256" key="9">
    <source>
        <dbReference type="ARBA" id="ARBA00023065"/>
    </source>
</evidence>
<dbReference type="PROSITE" id="PS52016">
    <property type="entry name" value="TONB_DEPENDENT_REC_3"/>
    <property type="match status" value="1"/>
</dbReference>
<dbReference type="STRING" id="1185876.BN8_00157"/>
<feature type="domain" description="TonB-dependent receptor plug" evidence="18">
    <location>
        <begin position="145"/>
        <end position="244"/>
    </location>
</feature>
<evidence type="ECO:0000256" key="10">
    <source>
        <dbReference type="ARBA" id="ARBA00023077"/>
    </source>
</evidence>
<keyword evidence="6 14" id="KW-0812">Transmembrane</keyword>
<name>I2GBG7_9BACT</name>
<evidence type="ECO:0000256" key="7">
    <source>
        <dbReference type="ARBA" id="ARBA00022729"/>
    </source>
</evidence>
<keyword evidence="12 19" id="KW-0675">Receptor</keyword>
<dbReference type="EMBL" id="CAIT01000004">
    <property type="protein sequence ID" value="CCH51241.1"/>
    <property type="molecule type" value="Genomic_DNA"/>
</dbReference>
<keyword evidence="7 16" id="KW-0732">Signal</keyword>
<evidence type="ECO:0000256" key="6">
    <source>
        <dbReference type="ARBA" id="ARBA00022692"/>
    </source>
</evidence>
<gene>
    <name evidence="19" type="primary">pbuA</name>
    <name evidence="19" type="ORF">BN8_00157</name>
</gene>
<dbReference type="RefSeq" id="WP_009279829.1">
    <property type="nucleotide sequence ID" value="NZ_CAIT01000004.1"/>
</dbReference>
<dbReference type="NCBIfam" id="TIGR01783">
    <property type="entry name" value="TonB-siderophor"/>
    <property type="match status" value="1"/>
</dbReference>
<evidence type="ECO:0000259" key="18">
    <source>
        <dbReference type="Pfam" id="PF07715"/>
    </source>
</evidence>
<keyword evidence="11 14" id="KW-0472">Membrane</keyword>
<dbReference type="SUPFAM" id="SSF56935">
    <property type="entry name" value="Porins"/>
    <property type="match status" value="1"/>
</dbReference>
<dbReference type="Gene3D" id="2.40.170.20">
    <property type="entry name" value="TonB-dependent receptor, beta-barrel domain"/>
    <property type="match status" value="1"/>
</dbReference>
<keyword evidence="13 14" id="KW-0998">Cell outer membrane</keyword>
<protein>
    <submittedName>
        <fullName evidence="19">Ferric-pseudobactin M114 receptor pbuA</fullName>
    </submittedName>
</protein>
<dbReference type="InterPro" id="IPR013784">
    <property type="entry name" value="Carb-bd-like_fold"/>
</dbReference>
<dbReference type="GO" id="GO:0038023">
    <property type="term" value="F:signaling receptor activity"/>
    <property type="evidence" value="ECO:0007669"/>
    <property type="project" value="InterPro"/>
</dbReference>
<evidence type="ECO:0000256" key="16">
    <source>
        <dbReference type="SAM" id="SignalP"/>
    </source>
</evidence>
<evidence type="ECO:0000256" key="4">
    <source>
        <dbReference type="ARBA" id="ARBA00022452"/>
    </source>
</evidence>
<organism evidence="19 20">
    <name type="scientific">Fibrisoma limi BUZ 3</name>
    <dbReference type="NCBI Taxonomy" id="1185876"/>
    <lineage>
        <taxon>Bacteria</taxon>
        <taxon>Pseudomonadati</taxon>
        <taxon>Bacteroidota</taxon>
        <taxon>Cytophagia</taxon>
        <taxon>Cytophagales</taxon>
        <taxon>Spirosomataceae</taxon>
        <taxon>Fibrisoma</taxon>
    </lineage>
</organism>
<feature type="signal peptide" evidence="16">
    <location>
        <begin position="1"/>
        <end position="19"/>
    </location>
</feature>
<keyword evidence="20" id="KW-1185">Reference proteome</keyword>
<comment type="similarity">
    <text evidence="2 14 15">Belongs to the TonB-dependent receptor family.</text>
</comment>
<dbReference type="Gene3D" id="2.60.40.1120">
    <property type="entry name" value="Carboxypeptidase-like, regulatory domain"/>
    <property type="match status" value="1"/>
</dbReference>
<dbReference type="PANTHER" id="PTHR32552:SF68">
    <property type="entry name" value="FERRICHROME OUTER MEMBRANE TRANSPORTER_PHAGE RECEPTOR"/>
    <property type="match status" value="1"/>
</dbReference>
<dbReference type="PANTHER" id="PTHR32552">
    <property type="entry name" value="FERRICHROME IRON RECEPTOR-RELATED"/>
    <property type="match status" value="1"/>
</dbReference>
<evidence type="ECO:0000256" key="13">
    <source>
        <dbReference type="ARBA" id="ARBA00023237"/>
    </source>
</evidence>
<dbReference type="SUPFAM" id="SSF49452">
    <property type="entry name" value="Starch-binding domain-like"/>
    <property type="match status" value="1"/>
</dbReference>
<evidence type="ECO:0000256" key="11">
    <source>
        <dbReference type="ARBA" id="ARBA00023136"/>
    </source>
</evidence>
<dbReference type="AlphaFoldDB" id="I2GBG7"/>
<evidence type="ECO:0000256" key="3">
    <source>
        <dbReference type="ARBA" id="ARBA00022448"/>
    </source>
</evidence>
<evidence type="ECO:0000256" key="5">
    <source>
        <dbReference type="ARBA" id="ARBA00022496"/>
    </source>
</evidence>
<evidence type="ECO:0000256" key="1">
    <source>
        <dbReference type="ARBA" id="ARBA00004571"/>
    </source>
</evidence>
<proteinExistence type="inferred from homology"/>
<dbReference type="CDD" id="cd01347">
    <property type="entry name" value="ligand_gated_channel"/>
    <property type="match status" value="1"/>
</dbReference>
<feature type="chain" id="PRO_5003659340" evidence="16">
    <location>
        <begin position="20"/>
        <end position="804"/>
    </location>
</feature>
<dbReference type="InterPro" id="IPR037066">
    <property type="entry name" value="Plug_dom_sf"/>
</dbReference>
<dbReference type="InterPro" id="IPR012910">
    <property type="entry name" value="Plug_dom"/>
</dbReference>
<dbReference type="Pfam" id="PF07715">
    <property type="entry name" value="Plug"/>
    <property type="match status" value="1"/>
</dbReference>
<keyword evidence="5" id="KW-0410">Iron transport</keyword>
<evidence type="ECO:0000313" key="19">
    <source>
        <dbReference type="EMBL" id="CCH51241.1"/>
    </source>
</evidence>
<reference evidence="19 20" key="1">
    <citation type="journal article" date="2012" name="J. Bacteriol.">
        <title>Genome Sequence of the Filamentous Bacterium Fibrisoma limi BUZ 3T.</title>
        <authorList>
            <person name="Filippini M."/>
            <person name="Qi W."/>
            <person name="Jaenicke S."/>
            <person name="Goesmann A."/>
            <person name="Smits T.H."/>
            <person name="Bagheri H.C."/>
        </authorList>
    </citation>
    <scope>NUCLEOTIDE SEQUENCE [LARGE SCALE GENOMIC DNA]</scope>
    <source>
        <strain evidence="20">BUZ 3T</strain>
    </source>
</reference>
<evidence type="ECO:0000256" key="14">
    <source>
        <dbReference type="PROSITE-ProRule" id="PRU01360"/>
    </source>
</evidence>
<keyword evidence="3 14" id="KW-0813">Transport</keyword>
<comment type="subcellular location">
    <subcellularLocation>
        <location evidence="1 14">Cell outer membrane</location>
        <topology evidence="1 14">Multi-pass membrane protein</topology>
    </subcellularLocation>
</comment>
<dbReference type="GO" id="GO:0015344">
    <property type="term" value="F:siderophore uptake transmembrane transporter activity"/>
    <property type="evidence" value="ECO:0007669"/>
    <property type="project" value="TreeGrafter"/>
</dbReference>
<dbReference type="InterPro" id="IPR010105">
    <property type="entry name" value="TonB_sidphr_rcpt"/>
</dbReference>
<evidence type="ECO:0000256" key="2">
    <source>
        <dbReference type="ARBA" id="ARBA00009810"/>
    </source>
</evidence>
<dbReference type="InterPro" id="IPR036942">
    <property type="entry name" value="Beta-barrel_TonB_sf"/>
</dbReference>
<feature type="domain" description="TonB-dependent receptor-like beta-barrel" evidence="17">
    <location>
        <begin position="319"/>
        <end position="773"/>
    </location>
</feature>
<dbReference type="InterPro" id="IPR039426">
    <property type="entry name" value="TonB-dep_rcpt-like"/>
</dbReference>
<keyword evidence="4 14" id="KW-1134">Transmembrane beta strand</keyword>
<dbReference type="eggNOG" id="COG4773">
    <property type="taxonomic scope" value="Bacteria"/>
</dbReference>
<keyword evidence="9" id="KW-0406">Ion transport</keyword>
<dbReference type="InterPro" id="IPR000531">
    <property type="entry name" value="Beta-barrel_TonB"/>
</dbReference>
<keyword evidence="8" id="KW-0408">Iron</keyword>
<evidence type="ECO:0000256" key="12">
    <source>
        <dbReference type="ARBA" id="ARBA00023170"/>
    </source>
</evidence>
<dbReference type="Gene3D" id="2.170.130.10">
    <property type="entry name" value="TonB-dependent receptor, plug domain"/>
    <property type="match status" value="1"/>
</dbReference>
<evidence type="ECO:0000256" key="8">
    <source>
        <dbReference type="ARBA" id="ARBA00023004"/>
    </source>
</evidence>
<dbReference type="Pfam" id="PF13715">
    <property type="entry name" value="CarbopepD_reg_2"/>
    <property type="match status" value="1"/>
</dbReference>
<dbReference type="Proteomes" id="UP000009309">
    <property type="component" value="Unassembled WGS sequence"/>
</dbReference>
<dbReference type="Pfam" id="PF00593">
    <property type="entry name" value="TonB_dep_Rec_b-barrel"/>
    <property type="match status" value="1"/>
</dbReference>
<sequence>MRYVYLLHLLLLTSLSSFAITPDDDKPRATVRGSILTADSQPAEYVTVVLTDSRSGKKRYGMLTDPRGQFTIKVPAGMYTLTATVVGYENKAIEVEAEAGQTIQVPAIILNETAKQLQEVVVSTQRVGAYTEKISEIGTRMPGRLRDVPQSIQVIGRQILQDRQVQTVGEAVKSMVGINAFSSTQYSDYVLRGFRSTPGNFAYNGIRGDFYAFDQAALTYNIERIEAVKGPASVLFSAGNPGGVINHVTKRAQAAPRYEVQATVGSFDQYRFMGDATGAVTKSQKLLYRLVVGYEKTGQLDRNQTIRNVFLAPQLQYNFSDRTSLNYELNYARDRRTMGFQRGVPALSTGEGKWQLDRYPRNFSMIDPNAYSHVSSLSNQLIFTHRFNDRVKLTTLARSFINPKYEQFDVSPGNFNIGAVNDSITFDHRYFDQINNRQYQLSTFVSAEVQTGPLRHSIIVGADANSSGRTYNYASLSSRRLSLYNLDFSWASYQWTPATIAAAEYQSRVDEQTNLFGAYVQDQLSIGERWKVLLGGRFELHRYRSTTDDIVGDTAVGSDKLRASRFIPRIGVVYQPNQRTSLYGSYTEGFQPQYGSNLAAGGPFPPEGSRQIEVGMKNDWLAGRLTTSIAAYYIKKTDVLTPDPSDPEGIRLLQTDAVYSKGIEVSAQGNLNDNISLIANYAYNEARTPGDAGFDFNAAGWFPNAPNHNVNLWATYRLTQGALAGLKFGAGFNHLSKRATFVPGFEIPGYTTVDASVSYERKGFNVNLGLFNLTDETYYYGVYGPANLWPGNPRSFRLTVGKVF</sequence>
<dbReference type="GO" id="GO:0030246">
    <property type="term" value="F:carbohydrate binding"/>
    <property type="evidence" value="ECO:0007669"/>
    <property type="project" value="InterPro"/>
</dbReference>
<dbReference type="GO" id="GO:0015891">
    <property type="term" value="P:siderophore transport"/>
    <property type="evidence" value="ECO:0007669"/>
    <property type="project" value="InterPro"/>
</dbReference>
<comment type="caution">
    <text evidence="19">The sequence shown here is derived from an EMBL/GenBank/DDBJ whole genome shotgun (WGS) entry which is preliminary data.</text>
</comment>
<accession>I2GBG7</accession>